<proteinExistence type="predicted"/>
<protein>
    <submittedName>
        <fullName evidence="2">Uncharacterized protein</fullName>
    </submittedName>
</protein>
<keyword evidence="1" id="KW-0472">Membrane</keyword>
<dbReference type="EMBL" id="VXIV02003467">
    <property type="protein sequence ID" value="KAF6016793.1"/>
    <property type="molecule type" value="Genomic_DNA"/>
</dbReference>
<dbReference type="AlphaFoldDB" id="A0A7J7IS77"/>
<comment type="caution">
    <text evidence="2">The sequence shown here is derived from an EMBL/GenBank/DDBJ whole genome shotgun (WGS) entry which is preliminary data.</text>
</comment>
<dbReference type="Proteomes" id="UP000593567">
    <property type="component" value="Unassembled WGS sequence"/>
</dbReference>
<name>A0A7J7IS77_BUGNE</name>
<organism evidence="2 3">
    <name type="scientific">Bugula neritina</name>
    <name type="common">Brown bryozoan</name>
    <name type="synonym">Sertularia neritina</name>
    <dbReference type="NCBI Taxonomy" id="10212"/>
    <lineage>
        <taxon>Eukaryota</taxon>
        <taxon>Metazoa</taxon>
        <taxon>Spiralia</taxon>
        <taxon>Lophotrochozoa</taxon>
        <taxon>Bryozoa</taxon>
        <taxon>Gymnolaemata</taxon>
        <taxon>Cheilostomatida</taxon>
        <taxon>Flustrina</taxon>
        <taxon>Buguloidea</taxon>
        <taxon>Bugulidae</taxon>
        <taxon>Bugula</taxon>
    </lineage>
</organism>
<sequence>MPEYKNSFYTYKVLAAAAAVELLYLVDCWLCLYKKYNDNDITTTQRIRKQNQHKIMIGKTQHCCTIRITDLKPKFQV</sequence>
<feature type="transmembrane region" description="Helical" evidence="1">
    <location>
        <begin position="12"/>
        <end position="32"/>
    </location>
</feature>
<accession>A0A7J7IS77</accession>
<keyword evidence="1" id="KW-1133">Transmembrane helix</keyword>
<evidence type="ECO:0000313" key="2">
    <source>
        <dbReference type="EMBL" id="KAF6016793.1"/>
    </source>
</evidence>
<keyword evidence="3" id="KW-1185">Reference proteome</keyword>
<evidence type="ECO:0000313" key="3">
    <source>
        <dbReference type="Proteomes" id="UP000593567"/>
    </source>
</evidence>
<gene>
    <name evidence="2" type="ORF">EB796_024902</name>
</gene>
<keyword evidence="1" id="KW-0812">Transmembrane</keyword>
<reference evidence="2" key="1">
    <citation type="submission" date="2020-06" db="EMBL/GenBank/DDBJ databases">
        <title>Draft genome of Bugula neritina, a colonial animal packing powerful symbionts and potential medicines.</title>
        <authorList>
            <person name="Rayko M."/>
        </authorList>
    </citation>
    <scope>NUCLEOTIDE SEQUENCE [LARGE SCALE GENOMIC DNA]</scope>
    <source>
        <strain evidence="2">Kwan_BN1</strain>
    </source>
</reference>
<evidence type="ECO:0000256" key="1">
    <source>
        <dbReference type="SAM" id="Phobius"/>
    </source>
</evidence>